<feature type="binding site" evidence="16">
    <location>
        <position position="132"/>
    </location>
    <ligand>
        <name>ATP</name>
        <dbReference type="ChEBI" id="CHEBI:30616"/>
    </ligand>
</feature>
<evidence type="ECO:0000256" key="1">
    <source>
        <dbReference type="ARBA" id="ARBA00001206"/>
    </source>
</evidence>
<dbReference type="InterPro" id="IPR004619">
    <property type="entry name" value="Type_III_PanK"/>
</dbReference>
<dbReference type="GO" id="GO:0005737">
    <property type="term" value="C:cytoplasm"/>
    <property type="evidence" value="ECO:0007669"/>
    <property type="project" value="UniProtKB-SubCell"/>
</dbReference>
<evidence type="ECO:0000313" key="17">
    <source>
        <dbReference type="EMBL" id="SMP70249.1"/>
    </source>
</evidence>
<dbReference type="RefSeq" id="WP_283410724.1">
    <property type="nucleotide sequence ID" value="NZ_FXUF01000020.1"/>
</dbReference>
<evidence type="ECO:0000256" key="16">
    <source>
        <dbReference type="HAMAP-Rule" id="MF_01274"/>
    </source>
</evidence>
<dbReference type="NCBIfam" id="TIGR00671">
    <property type="entry name" value="baf"/>
    <property type="match status" value="1"/>
</dbReference>
<comment type="cofactor">
    <cofactor evidence="16">
        <name>NH4(+)</name>
        <dbReference type="ChEBI" id="CHEBI:28938"/>
    </cofactor>
    <cofactor evidence="16">
        <name>K(+)</name>
        <dbReference type="ChEBI" id="CHEBI:29103"/>
    </cofactor>
    <text evidence="16">A monovalent cation. Ammonium or potassium.</text>
</comment>
<dbReference type="SUPFAM" id="SSF53067">
    <property type="entry name" value="Actin-like ATPase domain"/>
    <property type="match status" value="2"/>
</dbReference>
<evidence type="ECO:0000256" key="12">
    <source>
        <dbReference type="ARBA" id="ARBA00022958"/>
    </source>
</evidence>
<evidence type="ECO:0000256" key="2">
    <source>
        <dbReference type="ARBA" id="ARBA00001958"/>
    </source>
</evidence>
<protein>
    <recommendedName>
        <fullName evidence="15 16">Type III pantothenate kinase</fullName>
        <ecNumber evidence="6 16">2.7.1.33</ecNumber>
    </recommendedName>
    <alternativeName>
        <fullName evidence="16">PanK-III</fullName>
    </alternativeName>
    <alternativeName>
        <fullName evidence="16">Pantothenic acid kinase</fullName>
    </alternativeName>
</protein>
<comment type="caution">
    <text evidence="17">The sequence shown here is derived from an EMBL/GenBank/DDBJ whole genome shotgun (WGS) entry which is preliminary data.</text>
</comment>
<evidence type="ECO:0000256" key="10">
    <source>
        <dbReference type="ARBA" id="ARBA00022777"/>
    </source>
</evidence>
<evidence type="ECO:0000256" key="6">
    <source>
        <dbReference type="ARBA" id="ARBA00012102"/>
    </source>
</evidence>
<evidence type="ECO:0000256" key="4">
    <source>
        <dbReference type="ARBA" id="ARBA00005225"/>
    </source>
</evidence>
<reference evidence="17" key="1">
    <citation type="submission" date="2017-05" db="EMBL/GenBank/DDBJ databases">
        <authorList>
            <person name="Varghese N."/>
            <person name="Submissions S."/>
        </authorList>
    </citation>
    <scope>NUCLEOTIDE SEQUENCE</scope>
    <source>
        <strain evidence="17">Su22</strain>
    </source>
</reference>
<proteinExistence type="inferred from homology"/>
<evidence type="ECO:0000256" key="3">
    <source>
        <dbReference type="ARBA" id="ARBA00004496"/>
    </source>
</evidence>
<accession>A0AA45WZ87</accession>
<evidence type="ECO:0000256" key="9">
    <source>
        <dbReference type="ARBA" id="ARBA00022741"/>
    </source>
</evidence>
<feature type="binding site" evidence="16">
    <location>
        <begin position="6"/>
        <end position="13"/>
    </location>
    <ligand>
        <name>ATP</name>
        <dbReference type="ChEBI" id="CHEBI:30616"/>
    </ligand>
</feature>
<dbReference type="Gene3D" id="3.30.420.40">
    <property type="match status" value="2"/>
</dbReference>
<evidence type="ECO:0000313" key="18">
    <source>
        <dbReference type="Proteomes" id="UP001158066"/>
    </source>
</evidence>
<feature type="binding site" evidence="16">
    <location>
        <begin position="107"/>
        <end position="110"/>
    </location>
    <ligand>
        <name>substrate</name>
    </ligand>
</feature>
<dbReference type="GO" id="GO:0004594">
    <property type="term" value="F:pantothenate kinase activity"/>
    <property type="evidence" value="ECO:0007669"/>
    <property type="project" value="UniProtKB-UniRule"/>
</dbReference>
<keyword evidence="7 16" id="KW-0963">Cytoplasm</keyword>
<evidence type="ECO:0000256" key="11">
    <source>
        <dbReference type="ARBA" id="ARBA00022840"/>
    </source>
</evidence>
<evidence type="ECO:0000256" key="15">
    <source>
        <dbReference type="ARBA" id="ARBA00040883"/>
    </source>
</evidence>
<gene>
    <name evidence="16" type="primary">coaX</name>
    <name evidence="17" type="ORF">SAMN06296020_12011</name>
</gene>
<sequence length="272" mass="29948">MLLVFDVGNTNIVMGTFEGDELSFSWRMSTDKDKSSDEYVILISQMLQYQDIKPYMIDDVIVSSVVPDLMYSLEHAIRKLFKLMPLLVEPGIKTGMDIQYDNPKQVGADRIVNAVAAFQKYAGPLIVVDFGTATTFCAIAEKGNYLGGTIAPGIKISSDALFQKAAKLPRIDLVKPGQVICKNTVNSMQSGIIYGYVGLVEHIVNKMKKELSPDAPEKVKVIATGGLSTLISSETEIIDMVDKTITLDGLKIIYDLNSQDREKEIPPEMLEG</sequence>
<keyword evidence="16" id="KW-0479">Metal-binding</keyword>
<comment type="catalytic activity">
    <reaction evidence="1 16">
        <text>(R)-pantothenate + ATP = (R)-4'-phosphopantothenate + ADP + H(+)</text>
        <dbReference type="Rhea" id="RHEA:16373"/>
        <dbReference type="ChEBI" id="CHEBI:10986"/>
        <dbReference type="ChEBI" id="CHEBI:15378"/>
        <dbReference type="ChEBI" id="CHEBI:29032"/>
        <dbReference type="ChEBI" id="CHEBI:30616"/>
        <dbReference type="ChEBI" id="CHEBI:456216"/>
        <dbReference type="EC" id="2.7.1.33"/>
    </reaction>
</comment>
<comment type="pathway">
    <text evidence="4 16">Cofactor biosynthesis; coenzyme A biosynthesis; CoA from (R)-pantothenate: step 1/5.</text>
</comment>
<dbReference type="NCBIfam" id="NF009855">
    <property type="entry name" value="PRK13321.1"/>
    <property type="match status" value="1"/>
</dbReference>
<keyword evidence="10 16" id="KW-0418">Kinase</keyword>
<dbReference type="EMBL" id="FXUF01000020">
    <property type="protein sequence ID" value="SMP70249.1"/>
    <property type="molecule type" value="Genomic_DNA"/>
</dbReference>
<feature type="binding site" evidence="16">
    <location>
        <position position="129"/>
    </location>
    <ligand>
        <name>K(+)</name>
        <dbReference type="ChEBI" id="CHEBI:29103"/>
    </ligand>
</feature>
<keyword evidence="12 16" id="KW-0630">Potassium</keyword>
<feature type="active site" description="Proton acceptor" evidence="16">
    <location>
        <position position="109"/>
    </location>
</feature>
<keyword evidence="8 16" id="KW-0808">Transferase</keyword>
<dbReference type="HAMAP" id="MF_01274">
    <property type="entry name" value="Pantothen_kinase_3"/>
    <property type="match status" value="1"/>
</dbReference>
<dbReference type="AlphaFoldDB" id="A0AA45WZ87"/>
<dbReference type="InterPro" id="IPR043129">
    <property type="entry name" value="ATPase_NBD"/>
</dbReference>
<feature type="binding site" evidence="16">
    <location>
        <position position="100"/>
    </location>
    <ligand>
        <name>substrate</name>
    </ligand>
</feature>
<dbReference type="NCBIfam" id="NF009848">
    <property type="entry name" value="PRK13318.1-6"/>
    <property type="match status" value="1"/>
</dbReference>
<keyword evidence="18" id="KW-1185">Reference proteome</keyword>
<comment type="subunit">
    <text evidence="5 16">Homodimer.</text>
</comment>
<comment type="similarity">
    <text evidence="14 16">Belongs to the type III pantothenate kinase family.</text>
</comment>
<dbReference type="GO" id="GO:0005524">
    <property type="term" value="F:ATP binding"/>
    <property type="evidence" value="ECO:0007669"/>
    <property type="project" value="UniProtKB-UniRule"/>
</dbReference>
<keyword evidence="13 16" id="KW-0173">Coenzyme A biosynthesis</keyword>
<keyword evidence="11 16" id="KW-0067">ATP-binding</keyword>
<name>A0AA45WZ87_9CLOT</name>
<dbReference type="PANTHER" id="PTHR34265:SF1">
    <property type="entry name" value="TYPE III PANTOTHENATE KINASE"/>
    <property type="match status" value="1"/>
</dbReference>
<dbReference type="GO" id="GO:0015937">
    <property type="term" value="P:coenzyme A biosynthetic process"/>
    <property type="evidence" value="ECO:0007669"/>
    <property type="project" value="UniProtKB-UniRule"/>
</dbReference>
<dbReference type="Pfam" id="PF03309">
    <property type="entry name" value="Pan_kinase"/>
    <property type="match status" value="1"/>
</dbReference>
<feature type="binding site" evidence="16">
    <location>
        <position position="184"/>
    </location>
    <ligand>
        <name>substrate</name>
    </ligand>
</feature>
<evidence type="ECO:0000256" key="13">
    <source>
        <dbReference type="ARBA" id="ARBA00022993"/>
    </source>
</evidence>
<comment type="function">
    <text evidence="16">Catalyzes the phosphorylation of pantothenate (Pan), the first step in CoA biosynthesis.</text>
</comment>
<dbReference type="Proteomes" id="UP001158066">
    <property type="component" value="Unassembled WGS sequence"/>
</dbReference>
<evidence type="ECO:0000256" key="5">
    <source>
        <dbReference type="ARBA" id="ARBA00011738"/>
    </source>
</evidence>
<dbReference type="CDD" id="cd24015">
    <property type="entry name" value="ASKHA_NBD_PanK-III"/>
    <property type="match status" value="1"/>
</dbReference>
<dbReference type="NCBIfam" id="NF009847">
    <property type="entry name" value="PRK13318.1-5"/>
    <property type="match status" value="1"/>
</dbReference>
<dbReference type="EC" id="2.7.1.33" evidence="6 16"/>
<evidence type="ECO:0000256" key="14">
    <source>
        <dbReference type="ARBA" id="ARBA00038036"/>
    </source>
</evidence>
<evidence type="ECO:0000256" key="8">
    <source>
        <dbReference type="ARBA" id="ARBA00022679"/>
    </source>
</evidence>
<keyword evidence="9 16" id="KW-0547">Nucleotide-binding</keyword>
<comment type="cofactor">
    <cofactor evidence="2">
        <name>K(+)</name>
        <dbReference type="ChEBI" id="CHEBI:29103"/>
    </cofactor>
</comment>
<comment type="subcellular location">
    <subcellularLocation>
        <location evidence="3 16">Cytoplasm</location>
    </subcellularLocation>
</comment>
<evidence type="ECO:0000256" key="7">
    <source>
        <dbReference type="ARBA" id="ARBA00022490"/>
    </source>
</evidence>
<dbReference type="GO" id="GO:0046872">
    <property type="term" value="F:metal ion binding"/>
    <property type="evidence" value="ECO:0007669"/>
    <property type="project" value="UniProtKB-KW"/>
</dbReference>
<organism evidence="17 18">
    <name type="scientific">Anoxynatronum buryatiense</name>
    <dbReference type="NCBI Taxonomy" id="489973"/>
    <lineage>
        <taxon>Bacteria</taxon>
        <taxon>Bacillati</taxon>
        <taxon>Bacillota</taxon>
        <taxon>Clostridia</taxon>
        <taxon>Eubacteriales</taxon>
        <taxon>Clostridiaceae</taxon>
        <taxon>Anoxynatronum</taxon>
    </lineage>
</organism>
<dbReference type="PANTHER" id="PTHR34265">
    <property type="entry name" value="TYPE III PANTOTHENATE KINASE"/>
    <property type="match status" value="1"/>
</dbReference>